<dbReference type="InterPro" id="IPR012317">
    <property type="entry name" value="Poly(ADP-ribose)pol_cat_dom"/>
</dbReference>
<dbReference type="GO" id="GO:0005730">
    <property type="term" value="C:nucleolus"/>
    <property type="evidence" value="ECO:0007669"/>
    <property type="project" value="TreeGrafter"/>
</dbReference>
<dbReference type="Pfam" id="PF00644">
    <property type="entry name" value="PARP"/>
    <property type="match status" value="1"/>
</dbReference>
<dbReference type="Proteomes" id="UP000011083">
    <property type="component" value="Unassembled WGS sequence"/>
</dbReference>
<reference evidence="12 13" key="1">
    <citation type="journal article" date="2013" name="Genome Biol.">
        <title>Genome of Acanthamoeba castellanii highlights extensive lateral gene transfer and early evolution of tyrosine kinase signaling.</title>
        <authorList>
            <person name="Clarke M."/>
            <person name="Lohan A.J."/>
            <person name="Liu B."/>
            <person name="Lagkouvardos I."/>
            <person name="Roy S."/>
            <person name="Zafar N."/>
            <person name="Bertelli C."/>
            <person name="Schilde C."/>
            <person name="Kianianmomeni A."/>
            <person name="Burglin T.R."/>
            <person name="Frech C."/>
            <person name="Turcotte B."/>
            <person name="Kopec K.O."/>
            <person name="Synnott J.M."/>
            <person name="Choo C."/>
            <person name="Paponov I."/>
            <person name="Finkler A."/>
            <person name="Soon Heng Tan C."/>
            <person name="Hutchins A.P."/>
            <person name="Weinmeier T."/>
            <person name="Rattei T."/>
            <person name="Chu J.S."/>
            <person name="Gimenez G."/>
            <person name="Irimia M."/>
            <person name="Rigden D.J."/>
            <person name="Fitzpatrick D.A."/>
            <person name="Lorenzo-Morales J."/>
            <person name="Bateman A."/>
            <person name="Chiu C.H."/>
            <person name="Tang P."/>
            <person name="Hegemann P."/>
            <person name="Fromm H."/>
            <person name="Raoult D."/>
            <person name="Greub G."/>
            <person name="Miranda-Saavedra D."/>
            <person name="Chen N."/>
            <person name="Nash P."/>
            <person name="Ginger M.L."/>
            <person name="Horn M."/>
            <person name="Schaap P."/>
            <person name="Caler L."/>
            <person name="Loftus B."/>
        </authorList>
    </citation>
    <scope>NUCLEOTIDE SEQUENCE [LARGE SCALE GENOMIC DNA]</scope>
    <source>
        <strain evidence="12 13">Neff</strain>
    </source>
</reference>
<dbReference type="GO" id="GO:0003950">
    <property type="term" value="F:NAD+ poly-ADP-ribosyltransferase activity"/>
    <property type="evidence" value="ECO:0007669"/>
    <property type="project" value="UniProtKB-UniRule"/>
</dbReference>
<evidence type="ECO:0000256" key="1">
    <source>
        <dbReference type="ARBA" id="ARBA00004123"/>
    </source>
</evidence>
<dbReference type="SMART" id="SM00248">
    <property type="entry name" value="ANK"/>
    <property type="match status" value="13"/>
</dbReference>
<dbReference type="GO" id="GO:1990404">
    <property type="term" value="F:NAD+-protein mono-ADP-ribosyltransferase activity"/>
    <property type="evidence" value="ECO:0007669"/>
    <property type="project" value="TreeGrafter"/>
</dbReference>
<keyword evidence="2 9" id="KW-0328">Glycosyltransferase</keyword>
<dbReference type="GO" id="GO:0070212">
    <property type="term" value="P:protein poly-ADP-ribosylation"/>
    <property type="evidence" value="ECO:0007669"/>
    <property type="project" value="TreeGrafter"/>
</dbReference>
<dbReference type="EC" id="2.4.2.-" evidence="9"/>
<evidence type="ECO:0000256" key="8">
    <source>
        <dbReference type="PROSITE-ProRule" id="PRU00023"/>
    </source>
</evidence>
<evidence type="ECO:0000256" key="7">
    <source>
        <dbReference type="ARBA" id="ARBA00033987"/>
    </source>
</evidence>
<comment type="catalytic activity">
    <reaction evidence="7">
        <text>NAD(+) + (ADP-D-ribosyl)n-acceptor = nicotinamide + (ADP-D-ribosyl)n+1-acceptor + H(+).</text>
        <dbReference type="EC" id="2.4.2.30"/>
    </reaction>
</comment>
<keyword evidence="5 9" id="KW-0520">NAD</keyword>
<comment type="subcellular location">
    <subcellularLocation>
        <location evidence="1">Nucleus</location>
    </subcellularLocation>
</comment>
<feature type="compositionally biased region" description="Low complexity" evidence="10">
    <location>
        <begin position="1435"/>
        <end position="1445"/>
    </location>
</feature>
<dbReference type="InterPro" id="IPR050800">
    <property type="entry name" value="ARTD/PARP"/>
</dbReference>
<evidence type="ECO:0000256" key="9">
    <source>
        <dbReference type="RuleBase" id="RU362114"/>
    </source>
</evidence>
<feature type="domain" description="PARP catalytic" evidence="11">
    <location>
        <begin position="1681"/>
        <end position="1893"/>
    </location>
</feature>
<dbReference type="OrthoDB" id="20727at2759"/>
<keyword evidence="4" id="KW-0548">Nucleotidyltransferase</keyword>
<accession>L8GHC1</accession>
<dbReference type="InterPro" id="IPR004102">
    <property type="entry name" value="Poly(ADP-ribose)pol_reg_dom"/>
</dbReference>
<keyword evidence="3 9" id="KW-0808">Transferase</keyword>
<evidence type="ECO:0000259" key="11">
    <source>
        <dbReference type="PROSITE" id="PS51059"/>
    </source>
</evidence>
<feature type="region of interest" description="Disordered" evidence="10">
    <location>
        <begin position="1076"/>
        <end position="1108"/>
    </location>
</feature>
<dbReference type="GO" id="GO:0016779">
    <property type="term" value="F:nucleotidyltransferase activity"/>
    <property type="evidence" value="ECO:0007669"/>
    <property type="project" value="UniProtKB-KW"/>
</dbReference>
<feature type="repeat" description="ANK" evidence="8">
    <location>
        <begin position="550"/>
        <end position="585"/>
    </location>
</feature>
<proteinExistence type="predicted"/>
<dbReference type="InterPro" id="IPR002110">
    <property type="entry name" value="Ankyrin_rpt"/>
</dbReference>
<dbReference type="VEuPathDB" id="AmoebaDB:ACA1_374660"/>
<keyword evidence="8" id="KW-0040">ANK repeat</keyword>
<evidence type="ECO:0000313" key="12">
    <source>
        <dbReference type="EMBL" id="ELR12397.1"/>
    </source>
</evidence>
<dbReference type="PROSITE" id="PS50088">
    <property type="entry name" value="ANK_REPEAT"/>
    <property type="match status" value="5"/>
</dbReference>
<evidence type="ECO:0000256" key="4">
    <source>
        <dbReference type="ARBA" id="ARBA00022695"/>
    </source>
</evidence>
<gene>
    <name evidence="12" type="ORF">ACA1_374660</name>
</gene>
<dbReference type="PROSITE" id="PS51059">
    <property type="entry name" value="PARP_CATALYTIC"/>
    <property type="match status" value="1"/>
</dbReference>
<dbReference type="SUPFAM" id="SSF48403">
    <property type="entry name" value="Ankyrin repeat"/>
    <property type="match status" value="3"/>
</dbReference>
<feature type="repeat" description="ANK" evidence="8">
    <location>
        <begin position="919"/>
        <end position="951"/>
    </location>
</feature>
<dbReference type="GeneID" id="14912794"/>
<feature type="region of interest" description="Disordered" evidence="10">
    <location>
        <begin position="1161"/>
        <end position="1183"/>
    </location>
</feature>
<organism evidence="12 13">
    <name type="scientific">Acanthamoeba castellanii (strain ATCC 30010 / Neff)</name>
    <dbReference type="NCBI Taxonomy" id="1257118"/>
    <lineage>
        <taxon>Eukaryota</taxon>
        <taxon>Amoebozoa</taxon>
        <taxon>Discosea</taxon>
        <taxon>Longamoebia</taxon>
        <taxon>Centramoebida</taxon>
        <taxon>Acanthamoebidae</taxon>
        <taxon>Acanthamoeba</taxon>
    </lineage>
</organism>
<dbReference type="Gene3D" id="1.25.40.20">
    <property type="entry name" value="Ankyrin repeat-containing domain"/>
    <property type="match status" value="3"/>
</dbReference>
<dbReference type="Pfam" id="PF12796">
    <property type="entry name" value="Ank_2"/>
    <property type="match status" value="2"/>
</dbReference>
<feature type="compositionally biased region" description="Basic and acidic residues" evidence="10">
    <location>
        <begin position="1090"/>
        <end position="1107"/>
    </location>
</feature>
<feature type="region of interest" description="Disordered" evidence="10">
    <location>
        <begin position="1315"/>
        <end position="1358"/>
    </location>
</feature>
<dbReference type="EMBL" id="KB008119">
    <property type="protein sequence ID" value="ELR12397.1"/>
    <property type="molecule type" value="Genomic_DNA"/>
</dbReference>
<feature type="repeat" description="ANK" evidence="8">
    <location>
        <begin position="242"/>
        <end position="274"/>
    </location>
</feature>
<evidence type="ECO:0000256" key="6">
    <source>
        <dbReference type="ARBA" id="ARBA00023242"/>
    </source>
</evidence>
<dbReference type="KEGG" id="acan:ACA1_374660"/>
<dbReference type="Gene3D" id="1.20.142.10">
    <property type="entry name" value="Poly(ADP-ribose) polymerase, regulatory domain"/>
    <property type="match status" value="1"/>
</dbReference>
<dbReference type="RefSeq" id="XP_004334410.1">
    <property type="nucleotide sequence ID" value="XM_004334362.1"/>
</dbReference>
<dbReference type="InterPro" id="IPR036770">
    <property type="entry name" value="Ankyrin_rpt-contain_sf"/>
</dbReference>
<feature type="compositionally biased region" description="Basic and acidic residues" evidence="10">
    <location>
        <begin position="1332"/>
        <end position="1358"/>
    </location>
</feature>
<evidence type="ECO:0000256" key="10">
    <source>
        <dbReference type="SAM" id="MobiDB-lite"/>
    </source>
</evidence>
<dbReference type="PANTHER" id="PTHR10459:SF60">
    <property type="entry name" value="POLY [ADP-RIBOSE] POLYMERASE 2"/>
    <property type="match status" value="1"/>
</dbReference>
<name>L8GHC1_ACACF</name>
<dbReference type="PROSITE" id="PS50297">
    <property type="entry name" value="ANK_REP_REGION"/>
    <property type="match status" value="4"/>
</dbReference>
<dbReference type="GO" id="GO:0006302">
    <property type="term" value="P:double-strand break repair"/>
    <property type="evidence" value="ECO:0007669"/>
    <property type="project" value="TreeGrafter"/>
</dbReference>
<feature type="compositionally biased region" description="Acidic residues" evidence="10">
    <location>
        <begin position="1170"/>
        <end position="1183"/>
    </location>
</feature>
<evidence type="ECO:0000256" key="3">
    <source>
        <dbReference type="ARBA" id="ARBA00022679"/>
    </source>
</evidence>
<feature type="repeat" description="ANK" evidence="8">
    <location>
        <begin position="20"/>
        <end position="52"/>
    </location>
</feature>
<evidence type="ECO:0000256" key="5">
    <source>
        <dbReference type="ARBA" id="ARBA00023027"/>
    </source>
</evidence>
<evidence type="ECO:0000256" key="2">
    <source>
        <dbReference type="ARBA" id="ARBA00022676"/>
    </source>
</evidence>
<dbReference type="SUPFAM" id="SSF56399">
    <property type="entry name" value="ADP-ribosylation"/>
    <property type="match status" value="1"/>
</dbReference>
<dbReference type="Pfam" id="PF00023">
    <property type="entry name" value="Ank"/>
    <property type="match status" value="1"/>
</dbReference>
<dbReference type="PANTHER" id="PTHR10459">
    <property type="entry name" value="DNA LIGASE"/>
    <property type="match status" value="1"/>
</dbReference>
<protein>
    <recommendedName>
        <fullName evidence="9">Poly [ADP-ribose] polymerase</fullName>
        <shortName evidence="9">PARP</shortName>
        <ecNumber evidence="9">2.4.2.-</ecNumber>
    </recommendedName>
</protein>
<dbReference type="InterPro" id="IPR036616">
    <property type="entry name" value="Poly(ADP-ribose)pol_reg_dom_sf"/>
</dbReference>
<keyword evidence="13" id="KW-1185">Reference proteome</keyword>
<dbReference type="Gene3D" id="3.90.228.10">
    <property type="match status" value="1"/>
</dbReference>
<feature type="region of interest" description="Disordered" evidence="10">
    <location>
        <begin position="1414"/>
        <end position="1448"/>
    </location>
</feature>
<feature type="repeat" description="ANK" evidence="8">
    <location>
        <begin position="886"/>
        <end position="918"/>
    </location>
</feature>
<keyword evidence="6" id="KW-0539">Nucleus</keyword>
<sequence length="1893" mass="208965">MAELLLRAFGSDKLLEQEHEGCTPLGRACLNNDVGAARFFLDAGADMTKEVRASNSISRMTMLAAAGSTFAGPEVINLLLDRGVDPNKRQERSRFVPLVGLVREAASRDVFDEAALATVKALMDRTARCSDHDLLFKIVCKGKHLDLLKLLLSYDDQLKEYSPPTSKDALDKHPLMVLIHTHKPVEWFELMLANGHKFAQPIDLSAIDALHAVLAEADKFSDEVVGVFIKYGADVRKTAADTGETPITLASRYSSKAVLQMLIAAGADIHSTDAFGRGVLHATVMNGREKRFKRFLDQGVDPWRKDMAGNSLYIYAIVGQAWWAVTHLIDHVRRPPGDDHLGVPWWLEERVQWQLRQPITQAMKDRLDALRSRDDARIEASPLADDQQRNIVDNILPRNLVSDGDGMVEVVADDEWAERNAKYKAFLCAVDNRFELQRDVSPLRLFIMARQHNLVRRAMNARPELALREETNLGLDGTKATPLEEAVETESCFLPILSALKAKGVVIPPDLRQKVMHIMFAGDDITSWPELLELLPLLGTVDLNEPDPKSGLTLLHRAVANGEEESMSTLAALLRLGADLEAKDRNGKTPLFQCKNNQSILQLLLAAGANVDIIYSRKHRSIGTEESKKKKKKKQNTEQKARTGKKSALAFIAKCFNEATADTVATYAPLSPAHVYYLIRAGWWNVAATLLLRLHREGKILEYLQRPDHKSPLWAVVKSEPKRKVSKRPLSSVFIKAFRGFDYVPGRNKHGRSLLWEALTQPHQLQSGCMEFVLRYSAADLCTTNDQGESCLVVAVQHGNVAFLDAIHKLLQQKKTDEQEELALQEVGQLPLREQVRAMVQMKNARGQTTLMAAIRPFSFASCANVPLVSKLLELGVGVNEAELETGNTALFYAATTNSIPLCEKLVASGADVNARNNAGETPLFAAGRHNHWHTTLYLLQRGADPHATNKAGECVLVASSALCAAIIHDFVTRPHSLAFISGQLLPLLCPGIQLPQPQPRAAATTTTDAAAPPTDPMVVEAQTGSSVGGEPAATPLKPLVNYFPELVPATAAARRQVVARVTELLERVLETMQLYQGAPSDTDPTSAARADREADPETDRRARWERNGSLAGLKTQLAGWLRASQARIPRITRNLSFSTLSENEMALYLRQWKALQARKRKRETAPVEPAEEDSQSQGLDDAEHEIDVKRPRLALHDDDLPAEPQLVVPDLDTIPLPPPFIPASARSLQGERHRVVSVIERTAVVSGRSEGPMGEAIRRATMDNAAQWAVGLMDDDEGYLRDAFLMRLSAGHHQPTTVVLQALVAMRGDGIARSKSAMTTKNESESESENESEKREKGKEKEKDQMETEGDAGTRADEDAGLVYYGVWEKGREATPQLFATREEAVMEFERRFKALTGNAWAERQHQHRYIQRPRPPAAHGAEPVSGPFTSDSTTTTTTAPTPAQQSEAEVEAEFLYLPTNHEAVCEQLQHSGSGNDEVERVKAALPAPGDIDTRSDEQRVFDLLSFVSNKHQIFGYCQRVGLLKVATLGQLTAAQLKNASNILDVISGILAYEDELKRLLRPLPPHVVQARQKLSHMFHCVLPFDFTASNSSPEVIDTHHKLAHKADILQARSLALSQACLQSLQEIGIGLEVLHEVSLPHKHADGAAAAEDEAEEAEVTIDERADEPLKANDQRTALARMRLLCNALKAKLTPLDKRSDEWRMIGEVMKGKSAKVIDAFAVERKGEEERYRPYANLPNRTLLGHGTGVANVMGILRKGLCIKPIGARTSGATFGPGIYFSDLPNKSMNYMKLDSEVGCFLLCEVALGEGLIRRTTRGGTTLPPGRHHYLGVGKTVADPHLALHTDGGVTVPLGETESRQGRGYNEFVIPNEDQVRIRYLLLLNRATARRK</sequence>
<dbReference type="Pfam" id="PF02877">
    <property type="entry name" value="PARP_reg"/>
    <property type="match status" value="1"/>
</dbReference>
<evidence type="ECO:0000313" key="13">
    <source>
        <dbReference type="Proteomes" id="UP000011083"/>
    </source>
</evidence>